<evidence type="ECO:0000256" key="10">
    <source>
        <dbReference type="ARBA" id="ARBA00048743"/>
    </source>
</evidence>
<comment type="function">
    <text evidence="11 12">Phosphorylation of dTMP to form dTDP in both de novo and salvage pathways of dTTP synthesis.</text>
</comment>
<keyword evidence="7 12" id="KW-0418">Kinase</keyword>
<keyword evidence="4 12" id="KW-0808">Transferase</keyword>
<evidence type="ECO:0000256" key="1">
    <source>
        <dbReference type="ARBA" id="ARBA00009776"/>
    </source>
</evidence>
<gene>
    <name evidence="12" type="primary">tmk</name>
    <name evidence="14" type="ORF">HQ393_04010</name>
</gene>
<dbReference type="PANTHER" id="PTHR10344:SF4">
    <property type="entry name" value="UMP-CMP KINASE 2, MITOCHONDRIAL"/>
    <property type="match status" value="1"/>
</dbReference>
<dbReference type="GO" id="GO:0006227">
    <property type="term" value="P:dUDP biosynthetic process"/>
    <property type="evidence" value="ECO:0007669"/>
    <property type="project" value="TreeGrafter"/>
</dbReference>
<evidence type="ECO:0000256" key="6">
    <source>
        <dbReference type="ARBA" id="ARBA00022741"/>
    </source>
</evidence>
<sequence length="209" mass="23686">MQERGRFISVEGIDGAGKSTHLAWLAQFLIARSICLRQTREPGGTVLGEKLRELLLNDAMHLETEALLMFAARNEHLQQVILPSLAQGEWVLCDRFSDATYAYQCGGRGLSIEKFTQLEQWVQGRSEGFIEPDLTLIFDVPLDVSQARMANSRVLDRFEREQAQFHANVRAAYLARAAQNPQRIKVIDANRSIEAIQQELAQLMTEWLS</sequence>
<dbReference type="HAMAP" id="MF_00165">
    <property type="entry name" value="Thymidylate_kinase"/>
    <property type="match status" value="1"/>
</dbReference>
<evidence type="ECO:0000256" key="9">
    <source>
        <dbReference type="ARBA" id="ARBA00029962"/>
    </source>
</evidence>
<dbReference type="GO" id="GO:0005524">
    <property type="term" value="F:ATP binding"/>
    <property type="evidence" value="ECO:0007669"/>
    <property type="project" value="UniProtKB-UniRule"/>
</dbReference>
<dbReference type="GO" id="GO:0006233">
    <property type="term" value="P:dTDP biosynthetic process"/>
    <property type="evidence" value="ECO:0007669"/>
    <property type="project" value="InterPro"/>
</dbReference>
<dbReference type="AlphaFoldDB" id="A0A7H9BGD1"/>
<dbReference type="Proteomes" id="UP000509597">
    <property type="component" value="Chromosome"/>
</dbReference>
<keyword evidence="6 12" id="KW-0547">Nucleotide-binding</keyword>
<name>A0A7H9BGD1_9NEIS</name>
<evidence type="ECO:0000256" key="11">
    <source>
        <dbReference type="ARBA" id="ARBA00057735"/>
    </source>
</evidence>
<evidence type="ECO:0000256" key="12">
    <source>
        <dbReference type="HAMAP-Rule" id="MF_00165"/>
    </source>
</evidence>
<dbReference type="NCBIfam" id="TIGR00041">
    <property type="entry name" value="DTMP_kinase"/>
    <property type="match status" value="1"/>
</dbReference>
<evidence type="ECO:0000256" key="3">
    <source>
        <dbReference type="ARBA" id="ARBA00017144"/>
    </source>
</evidence>
<dbReference type="RefSeq" id="WP_179357565.1">
    <property type="nucleotide sequence ID" value="NZ_CP058627.1"/>
</dbReference>
<dbReference type="KEGG" id="chiz:HQ393_04010"/>
<dbReference type="InterPro" id="IPR039430">
    <property type="entry name" value="Thymidylate_kin-like_dom"/>
</dbReference>
<proteinExistence type="inferred from homology"/>
<keyword evidence="15" id="KW-1185">Reference proteome</keyword>
<dbReference type="InterPro" id="IPR027417">
    <property type="entry name" value="P-loop_NTPase"/>
</dbReference>
<dbReference type="PANTHER" id="PTHR10344">
    <property type="entry name" value="THYMIDYLATE KINASE"/>
    <property type="match status" value="1"/>
</dbReference>
<dbReference type="EC" id="2.7.4.9" evidence="2 12"/>
<evidence type="ECO:0000256" key="5">
    <source>
        <dbReference type="ARBA" id="ARBA00022727"/>
    </source>
</evidence>
<organism evidence="14 15">
    <name type="scientific">Chitinibacter bivalviorum</name>
    <dbReference type="NCBI Taxonomy" id="2739434"/>
    <lineage>
        <taxon>Bacteria</taxon>
        <taxon>Pseudomonadati</taxon>
        <taxon>Pseudomonadota</taxon>
        <taxon>Betaproteobacteria</taxon>
        <taxon>Neisseriales</taxon>
        <taxon>Chitinibacteraceae</taxon>
        <taxon>Chitinibacter</taxon>
    </lineage>
</organism>
<evidence type="ECO:0000256" key="4">
    <source>
        <dbReference type="ARBA" id="ARBA00022679"/>
    </source>
</evidence>
<feature type="domain" description="Thymidylate kinase-like" evidence="13">
    <location>
        <begin position="10"/>
        <end position="199"/>
    </location>
</feature>
<dbReference type="GO" id="GO:0006235">
    <property type="term" value="P:dTTP biosynthetic process"/>
    <property type="evidence" value="ECO:0007669"/>
    <property type="project" value="UniProtKB-UniRule"/>
</dbReference>
<dbReference type="CDD" id="cd01672">
    <property type="entry name" value="TMPK"/>
    <property type="match status" value="1"/>
</dbReference>
<reference evidence="14 15" key="1">
    <citation type="submission" date="2020-07" db="EMBL/GenBank/DDBJ databases">
        <title>Complete genome sequence of Chitinibacter sp. 2T18.</title>
        <authorList>
            <person name="Bae J.-W."/>
            <person name="Choi J.-W."/>
        </authorList>
    </citation>
    <scope>NUCLEOTIDE SEQUENCE [LARGE SCALE GENOMIC DNA]</scope>
    <source>
        <strain evidence="14 15">2T18</strain>
    </source>
</reference>
<dbReference type="SUPFAM" id="SSF52540">
    <property type="entry name" value="P-loop containing nucleoside triphosphate hydrolases"/>
    <property type="match status" value="1"/>
</dbReference>
<keyword evidence="8 12" id="KW-0067">ATP-binding</keyword>
<evidence type="ECO:0000313" key="14">
    <source>
        <dbReference type="EMBL" id="QLG87482.1"/>
    </source>
</evidence>
<dbReference type="GO" id="GO:0005829">
    <property type="term" value="C:cytosol"/>
    <property type="evidence" value="ECO:0007669"/>
    <property type="project" value="TreeGrafter"/>
</dbReference>
<dbReference type="Gene3D" id="3.40.50.300">
    <property type="entry name" value="P-loop containing nucleotide triphosphate hydrolases"/>
    <property type="match status" value="1"/>
</dbReference>
<comment type="catalytic activity">
    <reaction evidence="10 12">
        <text>dTMP + ATP = dTDP + ADP</text>
        <dbReference type="Rhea" id="RHEA:13517"/>
        <dbReference type="ChEBI" id="CHEBI:30616"/>
        <dbReference type="ChEBI" id="CHEBI:58369"/>
        <dbReference type="ChEBI" id="CHEBI:63528"/>
        <dbReference type="ChEBI" id="CHEBI:456216"/>
        <dbReference type="EC" id="2.7.4.9"/>
    </reaction>
</comment>
<dbReference type="InterPro" id="IPR018094">
    <property type="entry name" value="Thymidylate_kinase"/>
</dbReference>
<evidence type="ECO:0000256" key="2">
    <source>
        <dbReference type="ARBA" id="ARBA00012980"/>
    </source>
</evidence>
<feature type="binding site" evidence="12">
    <location>
        <begin position="12"/>
        <end position="19"/>
    </location>
    <ligand>
        <name>ATP</name>
        <dbReference type="ChEBI" id="CHEBI:30616"/>
    </ligand>
</feature>
<evidence type="ECO:0000313" key="15">
    <source>
        <dbReference type="Proteomes" id="UP000509597"/>
    </source>
</evidence>
<evidence type="ECO:0000256" key="7">
    <source>
        <dbReference type="ARBA" id="ARBA00022777"/>
    </source>
</evidence>
<dbReference type="EMBL" id="CP058627">
    <property type="protein sequence ID" value="QLG87482.1"/>
    <property type="molecule type" value="Genomic_DNA"/>
</dbReference>
<dbReference type="FunFam" id="3.40.50.300:FF:000225">
    <property type="entry name" value="Thymidylate kinase"/>
    <property type="match status" value="1"/>
</dbReference>
<protein>
    <recommendedName>
        <fullName evidence="3 12">Thymidylate kinase</fullName>
        <ecNumber evidence="2 12">2.7.4.9</ecNumber>
    </recommendedName>
    <alternativeName>
        <fullName evidence="9 12">dTMP kinase</fullName>
    </alternativeName>
</protein>
<keyword evidence="5 12" id="KW-0545">Nucleotide biosynthesis</keyword>
<dbReference type="GO" id="GO:0004798">
    <property type="term" value="F:dTMP kinase activity"/>
    <property type="evidence" value="ECO:0007669"/>
    <property type="project" value="UniProtKB-UniRule"/>
</dbReference>
<evidence type="ECO:0000256" key="8">
    <source>
        <dbReference type="ARBA" id="ARBA00022840"/>
    </source>
</evidence>
<accession>A0A7H9BGD1</accession>
<comment type="similarity">
    <text evidence="1 12">Belongs to the thymidylate kinase family.</text>
</comment>
<evidence type="ECO:0000259" key="13">
    <source>
        <dbReference type="Pfam" id="PF02223"/>
    </source>
</evidence>
<dbReference type="Pfam" id="PF02223">
    <property type="entry name" value="Thymidylate_kin"/>
    <property type="match status" value="1"/>
</dbReference>